<dbReference type="Gene3D" id="3.30.70.141">
    <property type="entry name" value="Nucleoside diphosphate kinase-like domain"/>
    <property type="match status" value="1"/>
</dbReference>
<name>A0A0D3JD83_EMIH1</name>
<protein>
    <recommendedName>
        <fullName evidence="3">Nucleoside-diphosphate kinase</fullName>
    </recommendedName>
</protein>
<dbReference type="KEGG" id="ehx:EMIHUDRAFT_241149"/>
<reference evidence="2" key="1">
    <citation type="journal article" date="2013" name="Nature">
        <title>Pan genome of the phytoplankton Emiliania underpins its global distribution.</title>
        <authorList>
            <person name="Read B.A."/>
            <person name="Kegel J."/>
            <person name="Klute M.J."/>
            <person name="Kuo A."/>
            <person name="Lefebvre S.C."/>
            <person name="Maumus F."/>
            <person name="Mayer C."/>
            <person name="Miller J."/>
            <person name="Monier A."/>
            <person name="Salamov A."/>
            <person name="Young J."/>
            <person name="Aguilar M."/>
            <person name="Claverie J.M."/>
            <person name="Frickenhaus S."/>
            <person name="Gonzalez K."/>
            <person name="Herman E.K."/>
            <person name="Lin Y.C."/>
            <person name="Napier J."/>
            <person name="Ogata H."/>
            <person name="Sarno A.F."/>
            <person name="Shmutz J."/>
            <person name="Schroeder D."/>
            <person name="de Vargas C."/>
            <person name="Verret F."/>
            <person name="von Dassow P."/>
            <person name="Valentin K."/>
            <person name="Van de Peer Y."/>
            <person name="Wheeler G."/>
            <person name="Dacks J.B."/>
            <person name="Delwiche C.F."/>
            <person name="Dyhrman S.T."/>
            <person name="Glockner G."/>
            <person name="John U."/>
            <person name="Richards T."/>
            <person name="Worden A.Z."/>
            <person name="Zhang X."/>
            <person name="Grigoriev I.V."/>
            <person name="Allen A.E."/>
            <person name="Bidle K."/>
            <person name="Borodovsky M."/>
            <person name="Bowler C."/>
            <person name="Brownlee C."/>
            <person name="Cock J.M."/>
            <person name="Elias M."/>
            <person name="Gladyshev V.N."/>
            <person name="Groth M."/>
            <person name="Guda C."/>
            <person name="Hadaegh A."/>
            <person name="Iglesias-Rodriguez M.D."/>
            <person name="Jenkins J."/>
            <person name="Jones B.M."/>
            <person name="Lawson T."/>
            <person name="Leese F."/>
            <person name="Lindquist E."/>
            <person name="Lobanov A."/>
            <person name="Lomsadze A."/>
            <person name="Malik S.B."/>
            <person name="Marsh M.E."/>
            <person name="Mackinder L."/>
            <person name="Mock T."/>
            <person name="Mueller-Roeber B."/>
            <person name="Pagarete A."/>
            <person name="Parker M."/>
            <person name="Probert I."/>
            <person name="Quesneville H."/>
            <person name="Raines C."/>
            <person name="Rensing S.A."/>
            <person name="Riano-Pachon D.M."/>
            <person name="Richier S."/>
            <person name="Rokitta S."/>
            <person name="Shiraiwa Y."/>
            <person name="Soanes D.M."/>
            <person name="van der Giezen M."/>
            <person name="Wahlund T.M."/>
            <person name="Williams B."/>
            <person name="Wilson W."/>
            <person name="Wolfe G."/>
            <person name="Wurch L.L."/>
        </authorList>
    </citation>
    <scope>NUCLEOTIDE SEQUENCE</scope>
</reference>
<organism evidence="1 2">
    <name type="scientific">Emiliania huxleyi (strain CCMP1516)</name>
    <dbReference type="NCBI Taxonomy" id="280463"/>
    <lineage>
        <taxon>Eukaryota</taxon>
        <taxon>Haptista</taxon>
        <taxon>Haptophyta</taxon>
        <taxon>Prymnesiophyceae</taxon>
        <taxon>Isochrysidales</taxon>
        <taxon>Noelaerhabdaceae</taxon>
        <taxon>Emiliania</taxon>
    </lineage>
</organism>
<dbReference type="eggNOG" id="ENOG502RIE8">
    <property type="taxonomic scope" value="Eukaryota"/>
</dbReference>
<accession>A0A0D3JD83</accession>
<proteinExistence type="predicted"/>
<dbReference type="PaxDb" id="2903-EOD21468"/>
<evidence type="ECO:0000313" key="2">
    <source>
        <dbReference type="Proteomes" id="UP000013827"/>
    </source>
</evidence>
<dbReference type="Proteomes" id="UP000013827">
    <property type="component" value="Unassembled WGS sequence"/>
</dbReference>
<dbReference type="EnsemblProtists" id="EOD21468">
    <property type="protein sequence ID" value="EOD21468"/>
    <property type="gene ID" value="EMIHUDRAFT_241149"/>
</dbReference>
<evidence type="ECO:0000313" key="1">
    <source>
        <dbReference type="EnsemblProtists" id="EOD21468"/>
    </source>
</evidence>
<evidence type="ECO:0008006" key="3">
    <source>
        <dbReference type="Google" id="ProtNLM"/>
    </source>
</evidence>
<dbReference type="InterPro" id="IPR036850">
    <property type="entry name" value="NDK-like_dom_sf"/>
</dbReference>
<dbReference type="GeneID" id="17267010"/>
<dbReference type="AlphaFoldDB" id="A0A0D3JD83"/>
<keyword evidence="2" id="KW-1185">Reference proteome</keyword>
<dbReference type="SUPFAM" id="SSF54919">
    <property type="entry name" value="Nucleoside diphosphate kinase, NDK"/>
    <property type="match status" value="1"/>
</dbReference>
<dbReference type="RefSeq" id="XP_005773897.1">
    <property type="nucleotide sequence ID" value="XM_005773840.1"/>
</dbReference>
<reference evidence="1" key="2">
    <citation type="submission" date="2024-10" db="UniProtKB">
        <authorList>
            <consortium name="EnsemblProtists"/>
        </authorList>
    </citation>
    <scope>IDENTIFICATION</scope>
</reference>
<dbReference type="HOGENOM" id="CLU_1279719_0_0_1"/>
<sequence length="216" mass="22720">MAPADDIYVINGFYSSMRRKYTAPGASVYYFSVEWDSSLMSWAEFRGEVLGATDPERASVGSMRWQIMQDWAALGLVAKPDVGDNGVHGSASPFEALVERLNWLGASLDTDETARAIVSAGDPQVDVGDGNMVSVFDAFEDLSIGPMLKKAQELGGDGLAAQKLGGDPFEDAPDFSTNQAGAFLFIKPHAVTDGASKAAHAAAASSAAAEGLPSQH</sequence>